<feature type="region of interest" description="C-terminal hotdog fold" evidence="12">
    <location>
        <begin position="1788"/>
        <end position="1931"/>
    </location>
</feature>
<dbReference type="SMART" id="SM00825">
    <property type="entry name" value="PKS_KS"/>
    <property type="match status" value="2"/>
</dbReference>
<feature type="domain" description="Carrier" evidence="14">
    <location>
        <begin position="2401"/>
        <end position="2474"/>
    </location>
</feature>
<dbReference type="SMART" id="SM00822">
    <property type="entry name" value="PKS_KR"/>
    <property type="match status" value="1"/>
</dbReference>
<dbReference type="PROSITE" id="PS52019">
    <property type="entry name" value="PKS_MFAS_DH"/>
    <property type="match status" value="1"/>
</dbReference>
<feature type="domain" description="Carrier" evidence="14">
    <location>
        <begin position="3345"/>
        <end position="3419"/>
    </location>
</feature>
<dbReference type="PROSITE" id="PS50075">
    <property type="entry name" value="CARRIER"/>
    <property type="match status" value="4"/>
</dbReference>
<keyword evidence="4" id="KW-0596">Phosphopantetheine</keyword>
<dbReference type="SMART" id="SM00826">
    <property type="entry name" value="PKS_DH"/>
    <property type="match status" value="1"/>
</dbReference>
<evidence type="ECO:0000259" key="15">
    <source>
        <dbReference type="PROSITE" id="PS52004"/>
    </source>
</evidence>
<dbReference type="InterPro" id="IPR014031">
    <property type="entry name" value="Ketoacyl_synth_C"/>
</dbReference>
<evidence type="ECO:0000259" key="14">
    <source>
        <dbReference type="PROSITE" id="PS50075"/>
    </source>
</evidence>
<dbReference type="Gene3D" id="3.40.50.720">
    <property type="entry name" value="NAD(P)-binding Rossmann-like Domain"/>
    <property type="match status" value="1"/>
</dbReference>
<evidence type="ECO:0000256" key="13">
    <source>
        <dbReference type="SAM" id="Coils"/>
    </source>
</evidence>
<dbReference type="InterPro" id="IPR000873">
    <property type="entry name" value="AMP-dep_synth/lig_dom"/>
</dbReference>
<dbReference type="InterPro" id="IPR010071">
    <property type="entry name" value="AA_adenyl_dom"/>
</dbReference>
<dbReference type="Pfam" id="PF02801">
    <property type="entry name" value="Ketoacyl-synt_C"/>
    <property type="match status" value="2"/>
</dbReference>
<dbReference type="SUPFAM" id="SSF47336">
    <property type="entry name" value="ACP-like"/>
    <property type="match status" value="4"/>
</dbReference>
<evidence type="ECO:0000259" key="16">
    <source>
        <dbReference type="PROSITE" id="PS52019"/>
    </source>
</evidence>
<dbReference type="Pfam" id="PF00109">
    <property type="entry name" value="ketoacyl-synt"/>
    <property type="match status" value="2"/>
</dbReference>
<accession>A0A7W5BDR3</accession>
<gene>
    <name evidence="17" type="ORF">FHS03_004044</name>
</gene>
<comment type="subcellular location">
    <subcellularLocation>
        <location evidence="2">Cytoplasm</location>
    </subcellularLocation>
</comment>
<keyword evidence="9" id="KW-0521">NADP</keyword>
<dbReference type="Pfam" id="PF08659">
    <property type="entry name" value="KR"/>
    <property type="match status" value="1"/>
</dbReference>
<dbReference type="Gene3D" id="1.10.1200.10">
    <property type="entry name" value="ACP-like"/>
    <property type="match status" value="4"/>
</dbReference>
<dbReference type="InterPro" id="IPR013968">
    <property type="entry name" value="PKS_KR"/>
</dbReference>
<evidence type="ECO:0000256" key="9">
    <source>
        <dbReference type="ARBA" id="ARBA00022857"/>
    </source>
</evidence>
<evidence type="ECO:0000256" key="4">
    <source>
        <dbReference type="ARBA" id="ARBA00022450"/>
    </source>
</evidence>
<dbReference type="Pfam" id="PF14765">
    <property type="entry name" value="PS-DH"/>
    <property type="match status" value="1"/>
</dbReference>
<dbReference type="InterPro" id="IPR016039">
    <property type="entry name" value="Thiolase-like"/>
</dbReference>
<keyword evidence="7" id="KW-0808">Transferase</keyword>
<dbReference type="NCBIfam" id="TIGR01733">
    <property type="entry name" value="AA-adenyl-dom"/>
    <property type="match status" value="1"/>
</dbReference>
<sequence length="3467" mass="364544">MKKEDILILFQQQKLSLDSARLALERARQARPLPLSAMQRDIWALQQGAPGNTAYQVPLVLRLRRALDMPALEAACLDLALRFPILGSTFRAAEGQPWRHEYSAAAPVIAAQASGPLSDAALVQVLRDLKAAPLDLAAGAPWRLHVLQLAPDEHILMLVVHHIVYDGASTLPLAATLLDYHEQRRRGELPLCVPDHAGFEEYVAAERSWMDSAAAAQALAYWQRQLDGELPILELPCDAPRPAVRSSEGAVVSARLDDGVAAALAAAAAGAGVNRSVLFLAAFQLMLVRYSGQQDLVLGLPMSNRAPQQHGAVGNFINMVPLRGAPRPDEIGADYLRRLQQDMNLARDHARYPLAALVRHLNVPRSASVAPVFQAVFSYQNFARQGEEAAFGARHQAQFLNIVHQEGEADIGLEVFEREDACRVNLKYSSVLFQAATADRMLQHFLHLLAQLAAEPQRPMGDCDMLLPAERALMLGAWNDTAAACPEQPLAVLFEQQAARQPDAPAVTAQGETLSYAQLSQRSSALASRLAGGAGRLVGVCMERSTDLLVALLGVMKAGAAYVPIDPSYPAERMRAIAMDSGAACFLADAASLPALRAAAGASAQLLDIADLGLDRPAPAPAVAPHALAYVIYTSGTTGKPKGVMVPQRALVNLLASMARQPGMAAGQRMLALATFAFDMSIPELFLPLLTGGHCILAEAQAARDPQRLMAALERHQPHLMQATPTTCAMLFEAGWRNPQGTMILCGAEALTERVRQQLIDSGSVAWNMYGPTETTVWSTMAPIGAGLPITLGRPLANTQVYIVDERMRLVPPGLDGELCIAGAGVTAGYLGQPELSAGRFVDDPFAGAGKLYRTGDIARWLPDGQIAFVGRNDYQVKLRGYRIELEEVENRLKAHADVEDALVVVNQQGKLRRLVAYIVPRRAVEPARLRAWLLAALPAYAVPSLYVDLAAIPLNSNGKADRKALMALPVALEAPAPVADGIEAEVLAIWRRVLKLDGIGAEHGFFDVGGDSLVAVELAAAISEGMGLPFSVTRLFQYACVRDIAQYVAQQRAQAGVAAAGPAQQAARPAPEADGLAIIGMSLQVPGADSAAAFWSNLAAGVESVERLEREQLAALGLPAPLLQHERMVGVRAPVAHKHSFDAEFFGISARDARLMDPQFRRLLQHAWLAVEDAGYVPAALRDAAVFVSASHSEHGALAAAAHGGEHAALDDEGDYVRWILSQGGSIPTMISHKLGLTGPSLYVHSNCSSSLSALYAAWHSIRSGEARHALVAAATLYAQERVGYVHQRGLNFSSDGKLKAFDQDADGMVPGEGVVVLLVKRLADAIADDDHIYAAIRGVALNNDGADKAGYYAPSVGGQSAVIEGLLRSTATDPNSVVYVEAHGTGTRIGDPIEVAALTAAYQRLGAGQNYCGLGSVKSNLGHLDTAAGLAGLAKVALSLYHGSLPPTLHFRQANPALELAGSPFYIAERLTPIAGAGGPVRAAVSAFGVGGTNGHALLEQRRRAAVPAPLGAASHIVPLSAKSAQRLLAQVSQLESWLATPAGQGAALADIAATLQRGRVAMARRVALVAHSHADLAAQLAALAGGGLAARAAPEDAEQGSLAWTAWEWESGRLSDWQTLPAAGQRISLPGYPFENVDYPPPRRALAAARLHPLLHENISTVQQTAFRSRFDGSEPFLRDHVLHGQRVLPGAAYLEMVREAASRAVAATGQEVSLRNVVWLRPLAVTQASVDVKLAFKRLVDGALAFTVSALADGAPYCQGQIAVAAPAAAAAALDLAHLRARCQTPRLDAQSCYRRYAQLGLRYGAAHRGVRQVWGDGDELLAQLELPVLDPGCMLDPGMLDSAFQATIAIHDGSAAQQAAVPFALEALHVHRACAPRMWAHIRFGPIPAAAGAFRKIDIDLYDDEGRLCAAVRQLAARQLAVLPAAPDAPVLEDEATLLVAQARWAPLAVAPQPAPLAVHRHVILAGMTAARAQRLETALQGRADLGCTLWPAGGAGVAARLHQNTLALVAWLKQLIGQRRAGAQLLQLCVEAGEAQWAQAALAAVLKSAMLEYPALRAQLLLLEDGADAALPAMLEQAAAQPDALQLRWRGGVAERRALAKLAPWAAAPAPWRADGVYLITGAGGRIAALLAHEIARLARGATLVLAGRAAQGPRALLDSLAQAGARTDYVRLALEDGAQVGAALAGVAARHGGLHGVLHCAGALGDSFILNKSEAEVARVLAPKVDGTLHLDAATAAMPLDLFLLFSSAGAFLGNEGQADYCAANAFLDAFAAEREEWRLRGRRHGRSLSLGWPLWAEGGMRPDAASLRRIERQLGMKPLPSQGAFAALYAALATPHPSLLLLYGKADLLQRALEAAAAPAPLQPNEQAETAGKMTMQAVAYPPPAAHGPQLQEAAEDYFKALLSDVLQTPAARIDAQAPLENYGIDSIIVVKLNERLEQVFGALSKTLFFEYQTLRALASYFVEAHRGALETLLGRTSAAAMPVQATPPAIALAPALAAVSATTAQPIPAPVPALAVADIAIVGLAGRYPGAETVDAFWRNLRDGVDSIREVPAERWDHAAYFHPDPGHAGTCYTKWGGFLDGVDCFDAGFFNISPREAAILDPQERVFLETAHAAIEDAGYTRHSLGGAARGRPGRVGVYVGVMYQEYQLYGAQATALGQVTALPSSPSSIANRVSYFCNFQGPSMAVDTMCSSSLSAIHLACQSLRLGECSVALAGGVNLSIHPNKYLLLSLGKFASTKGRCESFGAGGDGYVPGEGVGAVVLKPLAHALADGDHIYGVIKGSALNHGGKTNGFSVPNPVAQADVIGLALEQAALAPRALDYIEAHGTGTSLGDPIEISGLSKVFAAATQERQFCPIGSVKSNIGHCESAAGMAALSKVLMQLRHNALAPSLHSAQLNPNIDFAASPFYVQRELSAWPRPVDAASGTQRARNCAISSFGAGGSNAHLIVQEYVAPAVQAAPAGAPQLIVLSARTAAQLAEQAGRLLGWLRAEASAPDLASLAYTLQTGREALAHRYAVVVASPAQLAAALERCSAGQPAAGKEFRHEVDGPDETLAMLGRDELFDQLVAGWLQAGRLDRLGHLWTRGLALNWTLLHPAGAPGRLSLPTYPFRRDRHWGVPAIVGRHGAAAAPAAAALPAPVPASLPAAASGPLAAAMPAAVSPPRPAPAAVPATAAAPDAAQVRAALRQSFAAALCMDEQDVKLDLPLVDMGMDSIVGVEWVGTINKRYALDLQAALIYDHPTIRAMAAFVAARLGAAAPPAAAQPAARPAIRLPEPGATPAATAPAALTPPPVRLQTAAAGAAPAPAALAAPVAATAAATAAMARPTDAAPSQAAVRTFLTASLAEALYLPQEEIKPHTALVDLGLDSIVGVEWMREVNRHFGLSLPATAVYDHPSIVALASHVGALLAPAAAEPADLDSLLRAVEQGAIDVAEADARWRRLAQADGAAPQPESSV</sequence>
<dbReference type="InterPro" id="IPR025110">
    <property type="entry name" value="AMP-bd_C"/>
</dbReference>
<dbReference type="Pfam" id="PF13193">
    <property type="entry name" value="AMP-binding_C"/>
    <property type="match status" value="1"/>
</dbReference>
<dbReference type="InterPro" id="IPR006162">
    <property type="entry name" value="Ppantetheine_attach_site"/>
</dbReference>
<dbReference type="PROSITE" id="PS00455">
    <property type="entry name" value="AMP_BINDING"/>
    <property type="match status" value="1"/>
</dbReference>
<dbReference type="InterPro" id="IPR036291">
    <property type="entry name" value="NAD(P)-bd_dom_sf"/>
</dbReference>
<keyword evidence="18" id="KW-1185">Reference proteome</keyword>
<comment type="pathway">
    <text evidence="3">Antibiotic biosynthesis.</text>
</comment>
<dbReference type="SUPFAM" id="SSF52777">
    <property type="entry name" value="CoA-dependent acyltransferases"/>
    <property type="match status" value="2"/>
</dbReference>
<dbReference type="InterPro" id="IPR009081">
    <property type="entry name" value="PP-bd_ACP"/>
</dbReference>
<dbReference type="InterPro" id="IPR042099">
    <property type="entry name" value="ANL_N_sf"/>
</dbReference>
<dbReference type="InterPro" id="IPR020807">
    <property type="entry name" value="PKS_DH"/>
</dbReference>
<dbReference type="InterPro" id="IPR057326">
    <property type="entry name" value="KR_dom"/>
</dbReference>
<evidence type="ECO:0000256" key="5">
    <source>
        <dbReference type="ARBA" id="ARBA00022490"/>
    </source>
</evidence>
<dbReference type="GO" id="GO:0005737">
    <property type="term" value="C:cytoplasm"/>
    <property type="evidence" value="ECO:0007669"/>
    <property type="project" value="UniProtKB-SubCell"/>
</dbReference>
<feature type="domain" description="PKS/mFAS DH" evidence="16">
    <location>
        <begin position="1655"/>
        <end position="1931"/>
    </location>
</feature>
<dbReference type="RefSeq" id="WP_183442712.1">
    <property type="nucleotide sequence ID" value="NZ_JACHXD010000012.1"/>
</dbReference>
<dbReference type="Pfam" id="PF21089">
    <property type="entry name" value="PKS_DH_N"/>
    <property type="match status" value="1"/>
</dbReference>
<dbReference type="InterPro" id="IPR049552">
    <property type="entry name" value="PKS_DH_N"/>
</dbReference>
<dbReference type="SUPFAM" id="SSF53901">
    <property type="entry name" value="Thiolase-like"/>
    <property type="match status" value="2"/>
</dbReference>
<dbReference type="GO" id="GO:0031177">
    <property type="term" value="F:phosphopantetheine binding"/>
    <property type="evidence" value="ECO:0007669"/>
    <property type="project" value="InterPro"/>
</dbReference>
<evidence type="ECO:0000256" key="10">
    <source>
        <dbReference type="ARBA" id="ARBA00023268"/>
    </source>
</evidence>
<dbReference type="Gene3D" id="3.40.47.10">
    <property type="match status" value="2"/>
</dbReference>
<dbReference type="SMART" id="SM01294">
    <property type="entry name" value="PKS_PP_betabranch"/>
    <property type="match status" value="2"/>
</dbReference>
<evidence type="ECO:0000313" key="17">
    <source>
        <dbReference type="EMBL" id="MBB3120971.1"/>
    </source>
</evidence>
<dbReference type="EMBL" id="JACHXD010000012">
    <property type="protein sequence ID" value="MBB3120971.1"/>
    <property type="molecule type" value="Genomic_DNA"/>
</dbReference>
<dbReference type="FunFam" id="3.40.47.10:FF:000019">
    <property type="entry name" value="Polyketide synthase type I"/>
    <property type="match status" value="1"/>
</dbReference>
<evidence type="ECO:0000256" key="3">
    <source>
        <dbReference type="ARBA" id="ARBA00004792"/>
    </source>
</evidence>
<keyword evidence="10" id="KW-0511">Multifunctional enzyme</keyword>
<dbReference type="InterPro" id="IPR042104">
    <property type="entry name" value="PKS_dehydratase_sf"/>
</dbReference>
<comment type="caution">
    <text evidence="17">The sequence shown here is derived from an EMBL/GenBank/DDBJ whole genome shotgun (WGS) entry which is preliminary data.</text>
</comment>
<dbReference type="InterPro" id="IPR049900">
    <property type="entry name" value="PKS_mFAS_DH"/>
</dbReference>
<dbReference type="SUPFAM" id="SSF51735">
    <property type="entry name" value="NAD(P)-binding Rossmann-fold domains"/>
    <property type="match status" value="1"/>
</dbReference>
<keyword evidence="5" id="KW-0963">Cytoplasm</keyword>
<dbReference type="PROSITE" id="PS00012">
    <property type="entry name" value="PHOSPHOPANTETHEINE"/>
    <property type="match status" value="2"/>
</dbReference>
<dbReference type="InterPro" id="IPR023213">
    <property type="entry name" value="CAT-like_dom_sf"/>
</dbReference>
<dbReference type="InterPro" id="IPR001242">
    <property type="entry name" value="Condensation_dom"/>
</dbReference>
<dbReference type="Proteomes" id="UP000541535">
    <property type="component" value="Unassembled WGS sequence"/>
</dbReference>
<dbReference type="CDD" id="cd00833">
    <property type="entry name" value="PKS"/>
    <property type="match status" value="2"/>
</dbReference>
<keyword evidence="6" id="KW-0597">Phosphoprotein</keyword>
<name>A0A7W5BDR3_9BURK</name>
<evidence type="ECO:0000256" key="12">
    <source>
        <dbReference type="PROSITE-ProRule" id="PRU01363"/>
    </source>
</evidence>
<feature type="domain" description="Ketosynthase family 3 (KS3)" evidence="15">
    <location>
        <begin position="2525"/>
        <end position="2961"/>
    </location>
</feature>
<dbReference type="GO" id="GO:0004312">
    <property type="term" value="F:fatty acid synthase activity"/>
    <property type="evidence" value="ECO:0007669"/>
    <property type="project" value="TreeGrafter"/>
</dbReference>
<dbReference type="PROSITE" id="PS52004">
    <property type="entry name" value="KS3_2"/>
    <property type="match status" value="2"/>
</dbReference>
<evidence type="ECO:0000256" key="2">
    <source>
        <dbReference type="ARBA" id="ARBA00004496"/>
    </source>
</evidence>
<comment type="function">
    <text evidence="11">Involved in production of the polyketide antibiotic thailandamide.</text>
</comment>
<dbReference type="Gene3D" id="1.10.1240.100">
    <property type="match status" value="2"/>
</dbReference>
<keyword evidence="13" id="KW-0175">Coiled coil</keyword>
<dbReference type="InterPro" id="IPR020841">
    <property type="entry name" value="PKS_Beta-ketoAc_synthase_dom"/>
</dbReference>
<dbReference type="SUPFAM" id="SSF56801">
    <property type="entry name" value="Acetyl-CoA synthetase-like"/>
    <property type="match status" value="1"/>
</dbReference>
<feature type="active site" description="Proton acceptor; for dehydratase activity" evidence="12">
    <location>
        <position position="1684"/>
    </location>
</feature>
<dbReference type="FunFam" id="1.10.1200.10:FF:000019">
    <property type="entry name" value="Phenolpthiocerol synthesis type-I polyketide synthase PPSA"/>
    <property type="match status" value="1"/>
</dbReference>
<evidence type="ECO:0000256" key="6">
    <source>
        <dbReference type="ARBA" id="ARBA00022553"/>
    </source>
</evidence>
<dbReference type="InterPro" id="IPR045851">
    <property type="entry name" value="AMP-bd_C_sf"/>
</dbReference>
<dbReference type="Pfam" id="PF00550">
    <property type="entry name" value="PP-binding"/>
    <property type="match status" value="4"/>
</dbReference>
<dbReference type="FunFam" id="3.40.50.12780:FF:000012">
    <property type="entry name" value="Non-ribosomal peptide synthetase"/>
    <property type="match status" value="1"/>
</dbReference>
<organism evidence="17 18">
    <name type="scientific">Pseudoduganella violacea</name>
    <dbReference type="NCBI Taxonomy" id="1715466"/>
    <lineage>
        <taxon>Bacteria</taxon>
        <taxon>Pseudomonadati</taxon>
        <taxon>Pseudomonadota</taxon>
        <taxon>Betaproteobacteria</taxon>
        <taxon>Burkholderiales</taxon>
        <taxon>Oxalobacteraceae</taxon>
        <taxon>Telluria group</taxon>
        <taxon>Pseudoduganella</taxon>
    </lineage>
</organism>
<comment type="cofactor">
    <cofactor evidence="1">
        <name>pantetheine 4'-phosphate</name>
        <dbReference type="ChEBI" id="CHEBI:47942"/>
    </cofactor>
</comment>
<dbReference type="Gene3D" id="3.30.300.30">
    <property type="match status" value="1"/>
</dbReference>
<evidence type="ECO:0000313" key="18">
    <source>
        <dbReference type="Proteomes" id="UP000541535"/>
    </source>
</evidence>
<feature type="domain" description="Carrier" evidence="14">
    <location>
        <begin position="3188"/>
        <end position="3265"/>
    </location>
</feature>
<dbReference type="GO" id="GO:0006633">
    <property type="term" value="P:fatty acid biosynthetic process"/>
    <property type="evidence" value="ECO:0007669"/>
    <property type="project" value="TreeGrafter"/>
</dbReference>
<protein>
    <submittedName>
        <fullName evidence="17">Polyketide synthase PksJ</fullName>
    </submittedName>
</protein>
<dbReference type="Gene3D" id="3.40.50.12780">
    <property type="entry name" value="N-terminal domain of ligase-like"/>
    <property type="match status" value="1"/>
</dbReference>
<dbReference type="Gene3D" id="3.30.559.30">
    <property type="entry name" value="Nonribosomal peptide synthetase, condensation domain"/>
    <property type="match status" value="1"/>
</dbReference>
<feature type="domain" description="Carrier" evidence="14">
    <location>
        <begin position="978"/>
        <end position="1053"/>
    </location>
</feature>
<dbReference type="GO" id="GO:0005886">
    <property type="term" value="C:plasma membrane"/>
    <property type="evidence" value="ECO:0007669"/>
    <property type="project" value="TreeGrafter"/>
</dbReference>
<feature type="region of interest" description="N-terminal hotdog fold" evidence="12">
    <location>
        <begin position="1655"/>
        <end position="1773"/>
    </location>
</feature>
<dbReference type="Gene3D" id="3.30.559.10">
    <property type="entry name" value="Chloramphenicol acetyltransferase-like domain"/>
    <property type="match status" value="1"/>
</dbReference>
<evidence type="ECO:0000256" key="7">
    <source>
        <dbReference type="ARBA" id="ARBA00022679"/>
    </source>
</evidence>
<proteinExistence type="predicted"/>
<dbReference type="InterPro" id="IPR050091">
    <property type="entry name" value="PKS_NRPS_Biosynth_Enz"/>
</dbReference>
<dbReference type="PANTHER" id="PTHR43775:SF37">
    <property type="entry name" value="SI:DKEY-61P9.11"/>
    <property type="match status" value="1"/>
</dbReference>
<reference evidence="17 18" key="1">
    <citation type="submission" date="2020-08" db="EMBL/GenBank/DDBJ databases">
        <title>Genomic Encyclopedia of Type Strains, Phase III (KMG-III): the genomes of soil and plant-associated and newly described type strains.</title>
        <authorList>
            <person name="Whitman W."/>
        </authorList>
    </citation>
    <scope>NUCLEOTIDE SEQUENCE [LARGE SCALE GENOMIC DNA]</scope>
    <source>
        <strain evidence="17 18">CECT 8897</strain>
    </source>
</reference>
<feature type="domain" description="Ketosynthase family 3 (KS3)" evidence="15">
    <location>
        <begin position="1074"/>
        <end position="1503"/>
    </location>
</feature>
<dbReference type="GO" id="GO:0071770">
    <property type="term" value="P:DIM/DIP cell wall layer assembly"/>
    <property type="evidence" value="ECO:0007669"/>
    <property type="project" value="TreeGrafter"/>
</dbReference>
<dbReference type="InterPro" id="IPR014030">
    <property type="entry name" value="Ketoacyl_synth_N"/>
</dbReference>
<dbReference type="Pfam" id="PF00668">
    <property type="entry name" value="Condensation"/>
    <property type="match status" value="1"/>
</dbReference>
<dbReference type="FunFam" id="3.40.50.980:FF:000001">
    <property type="entry name" value="Non-ribosomal peptide synthetase"/>
    <property type="match status" value="1"/>
</dbReference>
<dbReference type="InterPro" id="IPR054514">
    <property type="entry name" value="RhiE-like_linker"/>
</dbReference>
<dbReference type="Pfam" id="PF00501">
    <property type="entry name" value="AMP-binding"/>
    <property type="match status" value="1"/>
</dbReference>
<dbReference type="Gene3D" id="3.10.129.110">
    <property type="entry name" value="Polyketide synthase dehydratase"/>
    <property type="match status" value="1"/>
</dbReference>
<evidence type="ECO:0000256" key="1">
    <source>
        <dbReference type="ARBA" id="ARBA00001957"/>
    </source>
</evidence>
<dbReference type="PANTHER" id="PTHR43775">
    <property type="entry name" value="FATTY ACID SYNTHASE"/>
    <property type="match status" value="1"/>
</dbReference>
<evidence type="ECO:0000256" key="11">
    <source>
        <dbReference type="ARBA" id="ARBA00054155"/>
    </source>
</evidence>
<dbReference type="CDD" id="cd08953">
    <property type="entry name" value="KR_2_SDR_x"/>
    <property type="match status" value="1"/>
</dbReference>
<dbReference type="InterPro" id="IPR036736">
    <property type="entry name" value="ACP-like_sf"/>
</dbReference>
<dbReference type="InterPro" id="IPR020845">
    <property type="entry name" value="AMP-binding_CS"/>
</dbReference>
<dbReference type="SMART" id="SM00823">
    <property type="entry name" value="PKS_PP"/>
    <property type="match status" value="4"/>
</dbReference>
<dbReference type="InterPro" id="IPR049551">
    <property type="entry name" value="PKS_DH_C"/>
</dbReference>
<feature type="coiled-coil region" evidence="13">
    <location>
        <begin position="872"/>
        <end position="899"/>
    </location>
</feature>
<keyword evidence="8" id="KW-0677">Repeat</keyword>
<dbReference type="InterPro" id="IPR020806">
    <property type="entry name" value="PKS_PP-bd"/>
</dbReference>
<feature type="active site" description="Proton donor; for dehydratase activity" evidence="12">
    <location>
        <position position="1846"/>
    </location>
</feature>
<evidence type="ECO:0000256" key="8">
    <source>
        <dbReference type="ARBA" id="ARBA00022737"/>
    </source>
</evidence>
<dbReference type="Pfam" id="PF22336">
    <property type="entry name" value="RhiE-like_linker"/>
    <property type="match status" value="2"/>
</dbReference>